<evidence type="ECO:0000313" key="6">
    <source>
        <dbReference type="EMBL" id="CAB4566651.1"/>
    </source>
</evidence>
<dbReference type="PANTHER" id="PTHR23121:SF9">
    <property type="entry name" value="SODIUM-DEPENDENT GLUCOSE TRANSPORTER 1"/>
    <property type="match status" value="1"/>
</dbReference>
<evidence type="ECO:0000256" key="4">
    <source>
        <dbReference type="SAM" id="Phobius"/>
    </source>
</evidence>
<feature type="transmembrane region" description="Helical" evidence="4">
    <location>
        <begin position="21"/>
        <end position="43"/>
    </location>
</feature>
<feature type="transmembrane region" description="Helical" evidence="4">
    <location>
        <begin position="244"/>
        <end position="267"/>
    </location>
</feature>
<feature type="transmembrane region" description="Helical" evidence="4">
    <location>
        <begin position="186"/>
        <end position="207"/>
    </location>
</feature>
<feature type="transmembrane region" description="Helical" evidence="4">
    <location>
        <begin position="55"/>
        <end position="73"/>
    </location>
</feature>
<evidence type="ECO:0000256" key="3">
    <source>
        <dbReference type="ARBA" id="ARBA00023136"/>
    </source>
</evidence>
<keyword evidence="1 4" id="KW-0812">Transmembrane</keyword>
<feature type="transmembrane region" description="Helical" evidence="4">
    <location>
        <begin position="116"/>
        <end position="136"/>
    </location>
</feature>
<dbReference type="GO" id="GO:0022857">
    <property type="term" value="F:transmembrane transporter activity"/>
    <property type="evidence" value="ECO:0007669"/>
    <property type="project" value="InterPro"/>
</dbReference>
<evidence type="ECO:0000256" key="1">
    <source>
        <dbReference type="ARBA" id="ARBA00022692"/>
    </source>
</evidence>
<feature type="domain" description="Major facilitator superfamily (MFS) profile" evidence="5">
    <location>
        <begin position="1"/>
        <end position="364"/>
    </location>
</feature>
<dbReference type="Gene3D" id="1.20.1250.20">
    <property type="entry name" value="MFS general substrate transporter like domains"/>
    <property type="match status" value="2"/>
</dbReference>
<dbReference type="PROSITE" id="PS50850">
    <property type="entry name" value="MFS"/>
    <property type="match status" value="1"/>
</dbReference>
<keyword evidence="3 4" id="KW-0472">Membrane</keyword>
<feature type="transmembrane region" description="Helical" evidence="4">
    <location>
        <begin position="219"/>
        <end position="237"/>
    </location>
</feature>
<dbReference type="AlphaFoldDB" id="A0A6J6DRA6"/>
<evidence type="ECO:0000259" key="5">
    <source>
        <dbReference type="PROSITE" id="PS50850"/>
    </source>
</evidence>
<gene>
    <name evidence="6" type="ORF">UFOPK1722_00121</name>
</gene>
<feature type="transmembrane region" description="Helical" evidence="4">
    <location>
        <begin position="342"/>
        <end position="360"/>
    </location>
</feature>
<dbReference type="InterPro" id="IPR011701">
    <property type="entry name" value="MFS"/>
</dbReference>
<dbReference type="PANTHER" id="PTHR23121">
    <property type="entry name" value="SODIUM-DEPENDENT GLUCOSE TRANSPORTER 1"/>
    <property type="match status" value="1"/>
</dbReference>
<dbReference type="Pfam" id="PF07690">
    <property type="entry name" value="MFS_1"/>
    <property type="match status" value="1"/>
</dbReference>
<proteinExistence type="predicted"/>
<dbReference type="InterPro" id="IPR036259">
    <property type="entry name" value="MFS_trans_sf"/>
</dbReference>
<keyword evidence="2 4" id="KW-1133">Transmembrane helix</keyword>
<feature type="transmembrane region" description="Helical" evidence="4">
    <location>
        <begin position="79"/>
        <end position="104"/>
    </location>
</feature>
<dbReference type="InterPro" id="IPR020846">
    <property type="entry name" value="MFS_dom"/>
</dbReference>
<dbReference type="SUPFAM" id="SSF103473">
    <property type="entry name" value="MFS general substrate transporter"/>
    <property type="match status" value="1"/>
</dbReference>
<name>A0A6J6DRA6_9ZZZZ</name>
<dbReference type="EMBL" id="CAEZTS010000006">
    <property type="protein sequence ID" value="CAB4566651.1"/>
    <property type="molecule type" value="Genomic_DNA"/>
</dbReference>
<sequence>MGVALSILGPAVSYLEDRLDVGAGAIGVLFALSAIGNFLGAMVGGRWIDSIGGHATLTIAVAGFVVGATLIAAGTEYAIVATGVTLVGAATGAGDAGMNTMVVWARVGRSGPALNALHLMFGVGALIAPLAVDRSLAWSDGLWLVAALVAILGAVSATLLLRHRAPDAPTAEDHVERPPLSSSTTAAVAFFFLLYVGAEIGFGGWIFTFSEDMGLDDSAPALVTATFWGSFALGRLLAIPVNRVVRPIVIVVSSCATSVAALFVMVVADGEPWSIWTCAAVYGLSAGPQYPTMIALVDARLSLTAKATSWIVAAAAVGALIVPTGIGPLIESAGSSTMPKVVLGVSVAGLLWALFVGRLINRVSEPRRTDALHRA</sequence>
<feature type="transmembrane region" description="Helical" evidence="4">
    <location>
        <begin position="142"/>
        <end position="161"/>
    </location>
</feature>
<protein>
    <submittedName>
        <fullName evidence="6">Unannotated protein</fullName>
    </submittedName>
</protein>
<feature type="transmembrane region" description="Helical" evidence="4">
    <location>
        <begin position="309"/>
        <end position="330"/>
    </location>
</feature>
<accession>A0A6J6DRA6</accession>
<evidence type="ECO:0000256" key="2">
    <source>
        <dbReference type="ARBA" id="ARBA00022989"/>
    </source>
</evidence>
<reference evidence="6" key="1">
    <citation type="submission" date="2020-05" db="EMBL/GenBank/DDBJ databases">
        <authorList>
            <person name="Chiriac C."/>
            <person name="Salcher M."/>
            <person name="Ghai R."/>
            <person name="Kavagutti S V."/>
        </authorList>
    </citation>
    <scope>NUCLEOTIDE SEQUENCE</scope>
</reference>
<feature type="transmembrane region" description="Helical" evidence="4">
    <location>
        <begin position="273"/>
        <end position="297"/>
    </location>
</feature>
<organism evidence="6">
    <name type="scientific">freshwater metagenome</name>
    <dbReference type="NCBI Taxonomy" id="449393"/>
    <lineage>
        <taxon>unclassified sequences</taxon>
        <taxon>metagenomes</taxon>
        <taxon>ecological metagenomes</taxon>
    </lineage>
</organism>